<evidence type="ECO:0000313" key="6">
    <source>
        <dbReference type="Proteomes" id="UP001221150"/>
    </source>
</evidence>
<evidence type="ECO:0000259" key="4">
    <source>
        <dbReference type="SMART" id="SM00702"/>
    </source>
</evidence>
<proteinExistence type="predicted"/>
<feature type="domain" description="Prolyl 4-hydroxylase alpha subunit" evidence="4">
    <location>
        <begin position="40"/>
        <end position="263"/>
    </location>
</feature>
<dbReference type="InterPro" id="IPR055091">
    <property type="entry name" value="WelO5-like"/>
</dbReference>
<protein>
    <submittedName>
        <fullName evidence="5">Proline hydroxylase</fullName>
    </submittedName>
</protein>
<evidence type="ECO:0000256" key="1">
    <source>
        <dbReference type="ARBA" id="ARBA00001961"/>
    </source>
</evidence>
<sequence>MRLSDLSAPAAAAPHDPHFSVVTGPAFTRQHIADLAAGRCAAVAVPDVLPAADCARILHALEAAPFETYGRQRVRPPVMRFGVGVSDHRRGGTVADSYWPAAEAAGRAWQGLGLPYDPFARCREALGRDWPGAVEVGRRGGRTLAPGVAREPNDGFQVHFDEAQREFRGDLLDVPLVAQFAFNLYLSVPERGGETVIWRHRWHPSDESRRLPDSYGYAEDVVGDAESVAITPAVGEALLLDPRNFHAVRPSSGSRRIALGFSMGLGITGDLLTWG</sequence>
<comment type="cofactor">
    <cofactor evidence="1">
        <name>L-ascorbate</name>
        <dbReference type="ChEBI" id="CHEBI:38290"/>
    </cofactor>
</comment>
<dbReference type="InterPro" id="IPR006620">
    <property type="entry name" value="Pro_4_hyd_alph"/>
</dbReference>
<dbReference type="EMBL" id="JARJBB010000009">
    <property type="protein sequence ID" value="MDF3300738.1"/>
    <property type="molecule type" value="Genomic_DNA"/>
</dbReference>
<evidence type="ECO:0000256" key="2">
    <source>
        <dbReference type="ARBA" id="ARBA00022964"/>
    </source>
</evidence>
<dbReference type="SMART" id="SM00702">
    <property type="entry name" value="P4Hc"/>
    <property type="match status" value="1"/>
</dbReference>
<gene>
    <name evidence="5" type="ORF">P3H78_19330</name>
</gene>
<dbReference type="Gene3D" id="2.60.120.620">
    <property type="entry name" value="q2cbj1_9rhob like domain"/>
    <property type="match status" value="1"/>
</dbReference>
<evidence type="ECO:0000313" key="5">
    <source>
        <dbReference type="EMBL" id="MDF3300738.1"/>
    </source>
</evidence>
<dbReference type="Pfam" id="PF22814">
    <property type="entry name" value="WelO5"/>
    <property type="match status" value="1"/>
</dbReference>
<dbReference type="RefSeq" id="WP_276110289.1">
    <property type="nucleotide sequence ID" value="NZ_JARJBB010000009.1"/>
</dbReference>
<organism evidence="5 6">
    <name type="scientific">Streptomyces tropicalis</name>
    <dbReference type="NCBI Taxonomy" id="3034234"/>
    <lineage>
        <taxon>Bacteria</taxon>
        <taxon>Bacillati</taxon>
        <taxon>Actinomycetota</taxon>
        <taxon>Actinomycetes</taxon>
        <taxon>Kitasatosporales</taxon>
        <taxon>Streptomycetaceae</taxon>
        <taxon>Streptomyces</taxon>
    </lineage>
</organism>
<name>A0ABT6A8C6_9ACTN</name>
<evidence type="ECO:0000256" key="3">
    <source>
        <dbReference type="ARBA" id="ARBA00023002"/>
    </source>
</evidence>
<keyword evidence="6" id="KW-1185">Reference proteome</keyword>
<comment type="caution">
    <text evidence="5">The sequence shown here is derived from an EMBL/GenBank/DDBJ whole genome shotgun (WGS) entry which is preliminary data.</text>
</comment>
<accession>A0ABT6A8C6</accession>
<keyword evidence="3" id="KW-0560">Oxidoreductase</keyword>
<keyword evidence="2" id="KW-0223">Dioxygenase</keyword>
<dbReference type="Proteomes" id="UP001221150">
    <property type="component" value="Unassembled WGS sequence"/>
</dbReference>
<reference evidence="5 6" key="1">
    <citation type="submission" date="2023-03" db="EMBL/GenBank/DDBJ databases">
        <title>Draft genome sequence of Streptomyces sp. K1PA1 isolated from peat swamp forest in Thailand.</title>
        <authorList>
            <person name="Klaysubun C."/>
            <person name="Duangmal K."/>
        </authorList>
    </citation>
    <scope>NUCLEOTIDE SEQUENCE [LARGE SCALE GENOMIC DNA]</scope>
    <source>
        <strain evidence="5 6">K1PA1</strain>
    </source>
</reference>